<evidence type="ECO:0000313" key="1">
    <source>
        <dbReference type="EMBL" id="MBD8027592.1"/>
    </source>
</evidence>
<comment type="caution">
    <text evidence="1">The sequence shown here is derived from an EMBL/GenBank/DDBJ whole genome shotgun (WGS) entry which is preliminary data.</text>
</comment>
<gene>
    <name evidence="1" type="ORF">H9636_13105</name>
</gene>
<sequence>MDSIEEITLSKIAAILAREEIFKIYDNSTWERILSIAGQSKLFKQFEKELTPYIYNGTWKNSNPQFNECYTAINRILKTLYKESQWKNYTYFYLACRKYRFNLYRSKG</sequence>
<name>A0ABR8XEF0_9BACL</name>
<dbReference type="RefSeq" id="WP_191708020.1">
    <property type="nucleotide sequence ID" value="NZ_JACSQA010000021.1"/>
</dbReference>
<accession>A0ABR8XEF0</accession>
<dbReference type="EMBL" id="JACSQA010000021">
    <property type="protein sequence ID" value="MBD8027592.1"/>
    <property type="molecule type" value="Genomic_DNA"/>
</dbReference>
<proteinExistence type="predicted"/>
<reference evidence="1 2" key="1">
    <citation type="submission" date="2020-08" db="EMBL/GenBank/DDBJ databases">
        <title>A Genomic Blueprint of the Chicken Gut Microbiome.</title>
        <authorList>
            <person name="Gilroy R."/>
            <person name="Ravi A."/>
            <person name="Getino M."/>
            <person name="Pursley I."/>
            <person name="Horton D.L."/>
            <person name="Alikhan N.-F."/>
            <person name="Baker D."/>
            <person name="Gharbi K."/>
            <person name="Hall N."/>
            <person name="Watson M."/>
            <person name="Adriaenssens E.M."/>
            <person name="Foster-Nyarko E."/>
            <person name="Jarju S."/>
            <person name="Secka A."/>
            <person name="Antonio M."/>
            <person name="Oren A."/>
            <person name="Chaudhuri R."/>
            <person name="La Ragione R.M."/>
            <person name="Hildebrand F."/>
            <person name="Pallen M.J."/>
        </authorList>
    </citation>
    <scope>NUCLEOTIDE SEQUENCE [LARGE SCALE GENOMIC DNA]</scope>
    <source>
        <strain evidence="1 2">Re31</strain>
    </source>
</reference>
<organism evidence="1 2">
    <name type="scientific">Ureibacillus galli</name>
    <dbReference type="NCBI Taxonomy" id="2762222"/>
    <lineage>
        <taxon>Bacteria</taxon>
        <taxon>Bacillati</taxon>
        <taxon>Bacillota</taxon>
        <taxon>Bacilli</taxon>
        <taxon>Bacillales</taxon>
        <taxon>Caryophanaceae</taxon>
        <taxon>Ureibacillus</taxon>
    </lineage>
</organism>
<evidence type="ECO:0000313" key="2">
    <source>
        <dbReference type="Proteomes" id="UP000640930"/>
    </source>
</evidence>
<keyword evidence="2" id="KW-1185">Reference proteome</keyword>
<dbReference type="Proteomes" id="UP000640930">
    <property type="component" value="Unassembled WGS sequence"/>
</dbReference>
<protein>
    <submittedName>
        <fullName evidence="1">Uncharacterized protein</fullName>
    </submittedName>
</protein>